<accession>A0A4R6K3J4</accession>
<dbReference type="Proteomes" id="UP000294901">
    <property type="component" value="Unassembled WGS sequence"/>
</dbReference>
<gene>
    <name evidence="1" type="ORF">C8E87_5528</name>
</gene>
<evidence type="ECO:0000313" key="1">
    <source>
        <dbReference type="EMBL" id="TDO41785.1"/>
    </source>
</evidence>
<protein>
    <submittedName>
        <fullName evidence="1">Uncharacterized protein</fullName>
    </submittedName>
</protein>
<dbReference type="AlphaFoldDB" id="A0A4R6K3J4"/>
<reference evidence="1 2" key="1">
    <citation type="submission" date="2019-03" db="EMBL/GenBank/DDBJ databases">
        <title>Sequencing the genomes of 1000 actinobacteria strains.</title>
        <authorList>
            <person name="Klenk H.-P."/>
        </authorList>
    </citation>
    <scope>NUCLEOTIDE SEQUENCE [LARGE SCALE GENOMIC DNA]</scope>
    <source>
        <strain evidence="1 2">DSM 43805</strain>
    </source>
</reference>
<keyword evidence="2" id="KW-1185">Reference proteome</keyword>
<evidence type="ECO:0000313" key="2">
    <source>
        <dbReference type="Proteomes" id="UP000294901"/>
    </source>
</evidence>
<proteinExistence type="predicted"/>
<name>A0A4R6K3J4_9ACTN</name>
<dbReference type="EMBL" id="SNWR01000001">
    <property type="protein sequence ID" value="TDO41785.1"/>
    <property type="molecule type" value="Genomic_DNA"/>
</dbReference>
<comment type="caution">
    <text evidence="1">The sequence shown here is derived from an EMBL/GenBank/DDBJ whole genome shotgun (WGS) entry which is preliminary data.</text>
</comment>
<sequence length="354" mass="39175">MAQLAQLSWMALCQLCHRRLMTPIPLSQWADRNGIPRRTAYNWAKSGKLNVPIHRTLTGRLVVLDDSDQDTRDSHPFTTAYAEALSLPVGLHADDFHHSPVLEAWGIDLYDAVADGLRPLVLQLAVPAASSRVKRDAWWRLADWLGRVELADWFTSTGFPQIAALFTDRTPITDRDSYFDWWPCGVGSFEFWRDFDDHVTAAVKAAGLGVPDDNGAAASLAENALADNAPIAGRRDSLRNRLDRLATVELPGTPAPEAPDRSDLWSLRSMYAEPLWALARPHARRTAEEICALIGWDPLSPAPPAGHPLHEVGYPACLHASETALVPYVHDAHIREIDAFRRIALGKPFGKPTA</sequence>
<organism evidence="1 2">
    <name type="scientific">Paractinoplanes brasiliensis</name>
    <dbReference type="NCBI Taxonomy" id="52695"/>
    <lineage>
        <taxon>Bacteria</taxon>
        <taxon>Bacillati</taxon>
        <taxon>Actinomycetota</taxon>
        <taxon>Actinomycetes</taxon>
        <taxon>Micromonosporales</taxon>
        <taxon>Micromonosporaceae</taxon>
        <taxon>Paractinoplanes</taxon>
    </lineage>
</organism>